<dbReference type="EC" id="3.1.2.12" evidence="2 6"/>
<keyword evidence="9" id="KW-1185">Reference proteome</keyword>
<keyword evidence="4 7" id="KW-0378">Hydrolase</keyword>
<dbReference type="PANTHER" id="PTHR10061:SF0">
    <property type="entry name" value="S-FORMYLGLUTATHIONE HYDROLASE"/>
    <property type="match status" value="1"/>
</dbReference>
<gene>
    <name evidence="8" type="primary">fghA</name>
    <name evidence="8" type="ORF">ACFORL_05490</name>
</gene>
<dbReference type="InterPro" id="IPR029058">
    <property type="entry name" value="AB_hydrolase_fold"/>
</dbReference>
<evidence type="ECO:0000313" key="9">
    <source>
        <dbReference type="Proteomes" id="UP001595758"/>
    </source>
</evidence>
<comment type="catalytic activity">
    <reaction evidence="5 7">
        <text>S-formylglutathione + H2O = formate + glutathione + H(+)</text>
        <dbReference type="Rhea" id="RHEA:14961"/>
        <dbReference type="ChEBI" id="CHEBI:15377"/>
        <dbReference type="ChEBI" id="CHEBI:15378"/>
        <dbReference type="ChEBI" id="CHEBI:15740"/>
        <dbReference type="ChEBI" id="CHEBI:57688"/>
        <dbReference type="ChEBI" id="CHEBI:57925"/>
        <dbReference type="EC" id="3.1.2.12"/>
    </reaction>
</comment>
<evidence type="ECO:0000256" key="3">
    <source>
        <dbReference type="ARBA" id="ARBA00022487"/>
    </source>
</evidence>
<evidence type="ECO:0000256" key="6">
    <source>
        <dbReference type="NCBIfam" id="TIGR02821"/>
    </source>
</evidence>
<evidence type="ECO:0000313" key="8">
    <source>
        <dbReference type="EMBL" id="MFC3908527.1"/>
    </source>
</evidence>
<evidence type="ECO:0000256" key="4">
    <source>
        <dbReference type="ARBA" id="ARBA00022801"/>
    </source>
</evidence>
<proteinExistence type="inferred from homology"/>
<comment type="caution">
    <text evidence="8">The sequence shown here is derived from an EMBL/GenBank/DDBJ whole genome shotgun (WGS) entry which is preliminary data.</text>
</comment>
<dbReference type="Proteomes" id="UP001595758">
    <property type="component" value="Unassembled WGS sequence"/>
</dbReference>
<reference evidence="9" key="1">
    <citation type="journal article" date="2019" name="Int. J. Syst. Evol. Microbiol.">
        <title>The Global Catalogue of Microorganisms (GCM) 10K type strain sequencing project: providing services to taxonomists for standard genome sequencing and annotation.</title>
        <authorList>
            <consortium name="The Broad Institute Genomics Platform"/>
            <consortium name="The Broad Institute Genome Sequencing Center for Infectious Disease"/>
            <person name="Wu L."/>
            <person name="Ma J."/>
        </authorList>
    </citation>
    <scope>NUCLEOTIDE SEQUENCE [LARGE SCALE GENOMIC DNA]</scope>
    <source>
        <strain evidence="9">CCUG 59858</strain>
    </source>
</reference>
<dbReference type="GO" id="GO:0018738">
    <property type="term" value="F:S-formylglutathione hydrolase activity"/>
    <property type="evidence" value="ECO:0007669"/>
    <property type="project" value="UniProtKB-EC"/>
</dbReference>
<protein>
    <recommendedName>
        <fullName evidence="2 6">S-formylglutathione hydrolase</fullName>
        <ecNumber evidence="2 6">3.1.2.12</ecNumber>
    </recommendedName>
</protein>
<keyword evidence="3 7" id="KW-0719">Serine esterase</keyword>
<dbReference type="InterPro" id="IPR014186">
    <property type="entry name" value="S-formylglutathione_hydrol"/>
</dbReference>
<evidence type="ECO:0000256" key="1">
    <source>
        <dbReference type="ARBA" id="ARBA00005622"/>
    </source>
</evidence>
<dbReference type="SUPFAM" id="SSF53474">
    <property type="entry name" value="alpha/beta-Hydrolases"/>
    <property type="match status" value="1"/>
</dbReference>
<accession>A0ABV8CF03</accession>
<dbReference type="EMBL" id="JBHSAB010000006">
    <property type="protein sequence ID" value="MFC3908527.1"/>
    <property type="molecule type" value="Genomic_DNA"/>
</dbReference>
<dbReference type="Gene3D" id="3.40.50.1820">
    <property type="entry name" value="alpha/beta hydrolase"/>
    <property type="match status" value="1"/>
</dbReference>
<dbReference type="NCBIfam" id="TIGR02821">
    <property type="entry name" value="fghA_ester_D"/>
    <property type="match status" value="1"/>
</dbReference>
<comment type="function">
    <text evidence="7">Serine hydrolase involved in the detoxification of formaldehyde.</text>
</comment>
<dbReference type="RefSeq" id="WP_382341899.1">
    <property type="nucleotide sequence ID" value="NZ_JBHSAB010000006.1"/>
</dbReference>
<organism evidence="8 9">
    <name type="scientific">Legionella dresdenensis</name>
    <dbReference type="NCBI Taxonomy" id="450200"/>
    <lineage>
        <taxon>Bacteria</taxon>
        <taxon>Pseudomonadati</taxon>
        <taxon>Pseudomonadota</taxon>
        <taxon>Gammaproteobacteria</taxon>
        <taxon>Legionellales</taxon>
        <taxon>Legionellaceae</taxon>
        <taxon>Legionella</taxon>
    </lineage>
</organism>
<evidence type="ECO:0000256" key="7">
    <source>
        <dbReference type="RuleBase" id="RU363068"/>
    </source>
</evidence>
<dbReference type="InterPro" id="IPR000801">
    <property type="entry name" value="Esterase-like"/>
</dbReference>
<evidence type="ECO:0000256" key="5">
    <source>
        <dbReference type="ARBA" id="ARBA00047590"/>
    </source>
</evidence>
<dbReference type="Pfam" id="PF00756">
    <property type="entry name" value="Esterase"/>
    <property type="match status" value="1"/>
</dbReference>
<sequence length="279" mass="30857">MTINVVEEHRCFGGTQYVYQHDAESTQCQMRFAVYLPPAAATAKVPAVFWLSGLTCSEQNFITKAGAQRIASALGLALIVPDTSPRNVNLNSNTESDVGEGAGFYVNATQAPWEKHYQMYRYISQELPGLIAAHLPIDTARLAISGHSMGGHGALVIALRNPELFHCVSTFAPICSSSRSPWGKKALTAYLGNSAEAWQDYDACHLMEKYPWPNGKILIDQGSLDPFLKTELKPELFKKACDKAGVELNLRIQNGYDHSYYFVASFIEEHLRAHAQCLQ</sequence>
<comment type="similarity">
    <text evidence="1 7">Belongs to the esterase D family.</text>
</comment>
<evidence type="ECO:0000256" key="2">
    <source>
        <dbReference type="ARBA" id="ARBA00012479"/>
    </source>
</evidence>
<dbReference type="PANTHER" id="PTHR10061">
    <property type="entry name" value="S-FORMYLGLUTATHIONE HYDROLASE"/>
    <property type="match status" value="1"/>
</dbReference>
<name>A0ABV8CF03_9GAMM</name>